<comment type="caution">
    <text evidence="1">The sequence shown here is derived from an EMBL/GenBank/DDBJ whole genome shotgun (WGS) entry which is preliminary data.</text>
</comment>
<gene>
    <name evidence="1" type="ORF">IFK94_06120</name>
</gene>
<organism evidence="1 2">
    <name type="scientific">Candidatus Polarisedimenticola svalbardensis</name>
    <dbReference type="NCBI Taxonomy" id="2886004"/>
    <lineage>
        <taxon>Bacteria</taxon>
        <taxon>Pseudomonadati</taxon>
        <taxon>Acidobacteriota</taxon>
        <taxon>Candidatus Polarisedimenticolia</taxon>
        <taxon>Candidatus Polarisedimenticolales</taxon>
        <taxon>Candidatus Polarisedimenticolaceae</taxon>
        <taxon>Candidatus Polarisedimenticola</taxon>
    </lineage>
</organism>
<evidence type="ECO:0000313" key="1">
    <source>
        <dbReference type="EMBL" id="MBD3867684.1"/>
    </source>
</evidence>
<dbReference type="AlphaFoldDB" id="A0A8J6Y1W6"/>
<proteinExistence type="predicted"/>
<reference evidence="1 2" key="1">
    <citation type="submission" date="2020-08" db="EMBL/GenBank/DDBJ databases">
        <title>Acidobacteriota in marine sediments use diverse sulfur dissimilation pathways.</title>
        <authorList>
            <person name="Wasmund K."/>
        </authorList>
    </citation>
    <scope>NUCLEOTIDE SEQUENCE [LARGE SCALE GENOMIC DNA]</scope>
    <source>
        <strain evidence="1">MAG AM4</strain>
    </source>
</reference>
<dbReference type="Proteomes" id="UP000648239">
    <property type="component" value="Unassembled WGS sequence"/>
</dbReference>
<accession>A0A8J6Y1W6</accession>
<name>A0A8J6Y1W6_9BACT</name>
<protein>
    <submittedName>
        <fullName evidence="1">Uncharacterized protein</fullName>
    </submittedName>
</protein>
<dbReference type="EMBL" id="JACXWD010000014">
    <property type="protein sequence ID" value="MBD3867684.1"/>
    <property type="molecule type" value="Genomic_DNA"/>
</dbReference>
<sequence>MELIDRYPIFIGFKMDTSLKRELAALEGSDRKYVSKDDTSFLVICTLGGDQFVGKLVEERMTTDRVEDVQRNVLSILQRICPETRFPQVFQILPCDVEGPSEPE</sequence>
<evidence type="ECO:0000313" key="2">
    <source>
        <dbReference type="Proteomes" id="UP000648239"/>
    </source>
</evidence>